<dbReference type="EMBL" id="RKLU01000003">
    <property type="protein sequence ID" value="TQQ81138.1"/>
    <property type="molecule type" value="Genomic_DNA"/>
</dbReference>
<comment type="caution">
    <text evidence="1">The sequence shown here is derived from an EMBL/GenBank/DDBJ whole genome shotgun (WGS) entry which is preliminary data.</text>
</comment>
<dbReference type="RefSeq" id="WP_142979700.1">
    <property type="nucleotide sequence ID" value="NZ_RKLU01000003.1"/>
</dbReference>
<proteinExistence type="predicted"/>
<reference evidence="1" key="1">
    <citation type="submission" date="2019-02" db="EMBL/GenBank/DDBJ databases">
        <title>Halonotius sp. a new haloarchaeum isolated from saline soil.</title>
        <authorList>
            <person name="Duran-Viseras A."/>
            <person name="Sanchez-Porro C."/>
            <person name="Ventosa A."/>
        </authorList>
    </citation>
    <scope>NUCLEOTIDE SEQUENCE</scope>
    <source>
        <strain evidence="1">F15B</strain>
    </source>
</reference>
<name>A0A8J8PBP6_9EURY</name>
<organism evidence="1 2">
    <name type="scientific">Halonotius terrestris</name>
    <dbReference type="NCBI Taxonomy" id="2487750"/>
    <lineage>
        <taxon>Archaea</taxon>
        <taxon>Methanobacteriati</taxon>
        <taxon>Methanobacteriota</taxon>
        <taxon>Stenosarchaea group</taxon>
        <taxon>Halobacteria</taxon>
        <taxon>Halobacteriales</taxon>
        <taxon>Haloferacaceae</taxon>
        <taxon>Halonotius</taxon>
    </lineage>
</organism>
<keyword evidence="2" id="KW-1185">Reference proteome</keyword>
<evidence type="ECO:0000313" key="2">
    <source>
        <dbReference type="Proteomes" id="UP000705823"/>
    </source>
</evidence>
<sequence>MSSRHSDRSMRATIDILNILGVAILVVVTTSTAGVVGAAVLDGQFDTEEDQEEQEVVSLTEAQVITEQAPTGETTVTWTEPGDAVRIEIRDTEGNVIDSLDIAGSETTVTAEEFDVYAIYEDSPSVLLQQERNNG</sequence>
<protein>
    <submittedName>
        <fullName evidence="1">Uncharacterized protein</fullName>
    </submittedName>
</protein>
<accession>A0A8J8PBP6</accession>
<evidence type="ECO:0000313" key="1">
    <source>
        <dbReference type="EMBL" id="TQQ81138.1"/>
    </source>
</evidence>
<dbReference type="AlphaFoldDB" id="A0A8J8PBP6"/>
<dbReference type="Proteomes" id="UP000705823">
    <property type="component" value="Unassembled WGS sequence"/>
</dbReference>
<gene>
    <name evidence="1" type="ORF">EGH24_08370</name>
</gene>